<comment type="caution">
    <text evidence="2">The sequence shown here is derived from an EMBL/GenBank/DDBJ whole genome shotgun (WGS) entry which is preliminary data.</text>
</comment>
<dbReference type="Proteomes" id="UP001430953">
    <property type="component" value="Unassembled WGS sequence"/>
</dbReference>
<keyword evidence="1" id="KW-0732">Signal</keyword>
<evidence type="ECO:0008006" key="4">
    <source>
        <dbReference type="Google" id="ProtNLM"/>
    </source>
</evidence>
<protein>
    <recommendedName>
        <fullName evidence="4">Secreted protein</fullName>
    </recommendedName>
</protein>
<proteinExistence type="predicted"/>
<sequence length="145" mass="16763">MQMIFVCNLRKMLGLCAVFLHVFDPSISKELSSYRALRQTCVIDGKHRKNLSRTQHGLGCHSETRPPRAVGRECCESGRNEVEGDKKKKKSFESTFCEPSVAFTSTFASCTPSLRREMRFTEDTYARVFRRRGKKNFNIYEPIKK</sequence>
<keyword evidence="3" id="KW-1185">Reference proteome</keyword>
<accession>A0AAW2E9X1</accession>
<dbReference type="EMBL" id="JADYXP020000027">
    <property type="protein sequence ID" value="KAL0099740.1"/>
    <property type="molecule type" value="Genomic_DNA"/>
</dbReference>
<feature type="signal peptide" evidence="1">
    <location>
        <begin position="1"/>
        <end position="28"/>
    </location>
</feature>
<gene>
    <name evidence="2" type="ORF">PUN28_019862</name>
</gene>
<evidence type="ECO:0000313" key="3">
    <source>
        <dbReference type="Proteomes" id="UP001430953"/>
    </source>
</evidence>
<evidence type="ECO:0000256" key="1">
    <source>
        <dbReference type="SAM" id="SignalP"/>
    </source>
</evidence>
<organism evidence="2 3">
    <name type="scientific">Cardiocondyla obscurior</name>
    <dbReference type="NCBI Taxonomy" id="286306"/>
    <lineage>
        <taxon>Eukaryota</taxon>
        <taxon>Metazoa</taxon>
        <taxon>Ecdysozoa</taxon>
        <taxon>Arthropoda</taxon>
        <taxon>Hexapoda</taxon>
        <taxon>Insecta</taxon>
        <taxon>Pterygota</taxon>
        <taxon>Neoptera</taxon>
        <taxon>Endopterygota</taxon>
        <taxon>Hymenoptera</taxon>
        <taxon>Apocrita</taxon>
        <taxon>Aculeata</taxon>
        <taxon>Formicoidea</taxon>
        <taxon>Formicidae</taxon>
        <taxon>Myrmicinae</taxon>
        <taxon>Cardiocondyla</taxon>
    </lineage>
</organism>
<evidence type="ECO:0000313" key="2">
    <source>
        <dbReference type="EMBL" id="KAL0099740.1"/>
    </source>
</evidence>
<dbReference type="AlphaFoldDB" id="A0AAW2E9X1"/>
<feature type="chain" id="PRO_5043576252" description="Secreted protein" evidence="1">
    <location>
        <begin position="29"/>
        <end position="145"/>
    </location>
</feature>
<reference evidence="2 3" key="1">
    <citation type="submission" date="2023-03" db="EMBL/GenBank/DDBJ databases">
        <title>High recombination rates correlate with genetic variation in Cardiocondyla obscurior ants.</title>
        <authorList>
            <person name="Errbii M."/>
        </authorList>
    </citation>
    <scope>NUCLEOTIDE SEQUENCE [LARGE SCALE GENOMIC DNA]</scope>
    <source>
        <strain evidence="2">Alpha-2009</strain>
        <tissue evidence="2">Whole body</tissue>
    </source>
</reference>
<name>A0AAW2E9X1_9HYME</name>